<dbReference type="HAMAP" id="MF_01302_B">
    <property type="entry name" value="Ribosomal_uS8_B"/>
    <property type="match status" value="1"/>
</dbReference>
<reference evidence="6" key="1">
    <citation type="submission" date="2019-08" db="EMBL/GenBank/DDBJ databases">
        <authorList>
            <person name="Kucharzyk K."/>
            <person name="Murdoch R.W."/>
            <person name="Higgins S."/>
            <person name="Loffler F."/>
        </authorList>
    </citation>
    <scope>NUCLEOTIDE SEQUENCE</scope>
</reference>
<dbReference type="FunFam" id="3.30.1490.10:FF:000001">
    <property type="entry name" value="30S ribosomal protein S8"/>
    <property type="match status" value="1"/>
</dbReference>
<comment type="caution">
    <text evidence="6">The sequence shown here is derived from an EMBL/GenBank/DDBJ whole genome shotgun (WGS) entry which is preliminary data.</text>
</comment>
<dbReference type="GO" id="GO:0005737">
    <property type="term" value="C:cytoplasm"/>
    <property type="evidence" value="ECO:0007669"/>
    <property type="project" value="UniProtKB-ARBA"/>
</dbReference>
<dbReference type="NCBIfam" id="NF001109">
    <property type="entry name" value="PRK00136.1"/>
    <property type="match status" value="1"/>
</dbReference>
<name>A0A644WLU0_9ZZZZ</name>
<evidence type="ECO:0000313" key="6">
    <source>
        <dbReference type="EMBL" id="MPM04547.1"/>
    </source>
</evidence>
<dbReference type="GO" id="GO:0003735">
    <property type="term" value="F:structural constituent of ribosome"/>
    <property type="evidence" value="ECO:0007669"/>
    <property type="project" value="InterPro"/>
</dbReference>
<dbReference type="Pfam" id="PF00410">
    <property type="entry name" value="Ribosomal_S8"/>
    <property type="match status" value="1"/>
</dbReference>
<proteinExistence type="inferred from homology"/>
<dbReference type="InterPro" id="IPR000630">
    <property type="entry name" value="Ribosomal_uS8"/>
</dbReference>
<organism evidence="6">
    <name type="scientific">bioreactor metagenome</name>
    <dbReference type="NCBI Taxonomy" id="1076179"/>
    <lineage>
        <taxon>unclassified sequences</taxon>
        <taxon>metagenomes</taxon>
        <taxon>ecological metagenomes</taxon>
    </lineage>
</organism>
<dbReference type="GO" id="GO:0005840">
    <property type="term" value="C:ribosome"/>
    <property type="evidence" value="ECO:0007669"/>
    <property type="project" value="UniProtKB-KW"/>
</dbReference>
<comment type="similarity">
    <text evidence="1">Belongs to the universal ribosomal protein uS8 family.</text>
</comment>
<sequence>MLCLYRNLYLINIVPVVGINLTINFMTDPIADFLTRLRNAIKANHRVVEIPASNLKKEMTRILHEQGYILNYKFIEDGPQGTIKIALKYDPVNKVNSIKKLIRVSTPGLRKYTGFKDMPRVLNGLGIAIISTSKGVMTNKQAREEKVGGEVLCYVY</sequence>
<dbReference type="PROSITE" id="PS00053">
    <property type="entry name" value="RIBOSOMAL_S8"/>
    <property type="match status" value="1"/>
</dbReference>
<dbReference type="EMBL" id="VSSQ01001048">
    <property type="protein sequence ID" value="MPM04547.1"/>
    <property type="molecule type" value="Genomic_DNA"/>
</dbReference>
<dbReference type="InterPro" id="IPR035987">
    <property type="entry name" value="Ribosomal_uS8_sf"/>
</dbReference>
<dbReference type="Gene3D" id="3.30.1490.10">
    <property type="match status" value="1"/>
</dbReference>
<dbReference type="PANTHER" id="PTHR11758">
    <property type="entry name" value="40S RIBOSOMAL PROTEIN S15A"/>
    <property type="match status" value="1"/>
</dbReference>
<gene>
    <name evidence="6" type="primary">rpsH_19</name>
    <name evidence="6" type="ORF">SDC9_50825</name>
</gene>
<evidence type="ECO:0000256" key="5">
    <source>
        <dbReference type="ARBA" id="ARBA00023274"/>
    </source>
</evidence>
<evidence type="ECO:0000256" key="3">
    <source>
        <dbReference type="ARBA" id="ARBA00022884"/>
    </source>
</evidence>
<dbReference type="InterPro" id="IPR047863">
    <property type="entry name" value="Ribosomal_uS8_CS"/>
</dbReference>
<dbReference type="AlphaFoldDB" id="A0A644WLU0"/>
<protein>
    <submittedName>
        <fullName evidence="6">30S ribosomal protein S8</fullName>
    </submittedName>
</protein>
<dbReference type="Gene3D" id="3.30.1370.30">
    <property type="match status" value="1"/>
</dbReference>
<evidence type="ECO:0000256" key="2">
    <source>
        <dbReference type="ARBA" id="ARBA00022730"/>
    </source>
</evidence>
<keyword evidence="4 6" id="KW-0689">Ribosomal protein</keyword>
<dbReference type="FunFam" id="3.30.1370.30:FF:000002">
    <property type="entry name" value="30S ribosomal protein S8"/>
    <property type="match status" value="1"/>
</dbReference>
<accession>A0A644WLU0</accession>
<evidence type="ECO:0000256" key="1">
    <source>
        <dbReference type="ARBA" id="ARBA00006471"/>
    </source>
</evidence>
<dbReference type="GO" id="GO:1990904">
    <property type="term" value="C:ribonucleoprotein complex"/>
    <property type="evidence" value="ECO:0007669"/>
    <property type="project" value="UniProtKB-KW"/>
</dbReference>
<keyword evidence="3" id="KW-0694">RNA-binding</keyword>
<dbReference type="GO" id="GO:0019843">
    <property type="term" value="F:rRNA binding"/>
    <property type="evidence" value="ECO:0007669"/>
    <property type="project" value="UniProtKB-KW"/>
</dbReference>
<keyword evidence="5" id="KW-0687">Ribonucleoprotein</keyword>
<keyword evidence="2" id="KW-0699">rRNA-binding</keyword>
<dbReference type="GO" id="GO:0006412">
    <property type="term" value="P:translation"/>
    <property type="evidence" value="ECO:0007669"/>
    <property type="project" value="InterPro"/>
</dbReference>
<evidence type="ECO:0000256" key="4">
    <source>
        <dbReference type="ARBA" id="ARBA00022980"/>
    </source>
</evidence>
<dbReference type="SUPFAM" id="SSF56047">
    <property type="entry name" value="Ribosomal protein S8"/>
    <property type="match status" value="1"/>
</dbReference>